<comment type="caution">
    <text evidence="1">The sequence shown here is derived from an EMBL/GenBank/DDBJ whole genome shotgun (WGS) entry which is preliminary data.</text>
</comment>
<reference evidence="1 2" key="1">
    <citation type="submission" date="2024-08" db="EMBL/GenBank/DDBJ databases">
        <authorList>
            <person name="Cucini C."/>
            <person name="Frati F."/>
        </authorList>
    </citation>
    <scope>NUCLEOTIDE SEQUENCE [LARGE SCALE GENOMIC DNA]</scope>
</reference>
<name>A0ABP1Q2X7_9HEXA</name>
<evidence type="ECO:0000313" key="2">
    <source>
        <dbReference type="Proteomes" id="UP001642540"/>
    </source>
</evidence>
<sequence>MKLQITLFISKTRHSIRNSNNIFPWSTLPGRLKVPGRNCKPECIYGNWQSSEMLTALCLKTNSPSLLCCC</sequence>
<proteinExistence type="predicted"/>
<gene>
    <name evidence="1" type="ORF">ODALV1_LOCUS6735</name>
</gene>
<accession>A0ABP1Q2X7</accession>
<dbReference type="Proteomes" id="UP001642540">
    <property type="component" value="Unassembled WGS sequence"/>
</dbReference>
<protein>
    <submittedName>
        <fullName evidence="1">Uncharacterized protein</fullName>
    </submittedName>
</protein>
<keyword evidence="2" id="KW-1185">Reference proteome</keyword>
<evidence type="ECO:0000313" key="1">
    <source>
        <dbReference type="EMBL" id="CAL8087423.1"/>
    </source>
</evidence>
<organism evidence="1 2">
    <name type="scientific">Orchesella dallaii</name>
    <dbReference type="NCBI Taxonomy" id="48710"/>
    <lineage>
        <taxon>Eukaryota</taxon>
        <taxon>Metazoa</taxon>
        <taxon>Ecdysozoa</taxon>
        <taxon>Arthropoda</taxon>
        <taxon>Hexapoda</taxon>
        <taxon>Collembola</taxon>
        <taxon>Entomobryomorpha</taxon>
        <taxon>Entomobryoidea</taxon>
        <taxon>Orchesellidae</taxon>
        <taxon>Orchesellinae</taxon>
        <taxon>Orchesella</taxon>
    </lineage>
</organism>
<dbReference type="EMBL" id="CAXLJM020000020">
    <property type="protein sequence ID" value="CAL8087423.1"/>
    <property type="molecule type" value="Genomic_DNA"/>
</dbReference>